<feature type="binding site" evidence="1">
    <location>
        <position position="824"/>
    </location>
    <ligand>
        <name>Zn(2+)</name>
        <dbReference type="ChEBI" id="CHEBI:29105"/>
    </ligand>
</feature>
<evidence type="ECO:0000256" key="1">
    <source>
        <dbReference type="PIRSR" id="PIRSR607822-1"/>
    </source>
</evidence>
<evidence type="ECO:0000259" key="2">
    <source>
        <dbReference type="Pfam" id="PF13575"/>
    </source>
</evidence>
<protein>
    <submittedName>
        <fullName evidence="3">Lanthionine synthetase C family protein</fullName>
    </submittedName>
</protein>
<dbReference type="OrthoDB" id="9148343at2"/>
<dbReference type="Pfam" id="PF13575">
    <property type="entry name" value="DUF4135"/>
    <property type="match status" value="1"/>
</dbReference>
<accession>A0A381JBY4</accession>
<gene>
    <name evidence="3" type="ORF">NCTC9836_02917</name>
</gene>
<evidence type="ECO:0000313" key="4">
    <source>
        <dbReference type="Proteomes" id="UP000254664"/>
    </source>
</evidence>
<dbReference type="SUPFAM" id="SSF158745">
    <property type="entry name" value="LanC-like"/>
    <property type="match status" value="1"/>
</dbReference>
<dbReference type="NCBIfam" id="TIGR03897">
    <property type="entry name" value="lanti_2_LanM"/>
    <property type="match status" value="1"/>
</dbReference>
<dbReference type="AlphaFoldDB" id="A0A381JBY4"/>
<keyword evidence="1" id="KW-0862">Zinc</keyword>
<evidence type="ECO:0000313" key="3">
    <source>
        <dbReference type="EMBL" id="SUY48503.1"/>
    </source>
</evidence>
<dbReference type="InterPro" id="IPR007822">
    <property type="entry name" value="LANC-like"/>
</dbReference>
<proteinExistence type="predicted"/>
<name>A0A381JBY4_9CLOT</name>
<dbReference type="PIRSF" id="PIRSF037228">
    <property type="entry name" value="Lant_mod_RumM"/>
    <property type="match status" value="1"/>
</dbReference>
<keyword evidence="1" id="KW-0479">Metal-binding</keyword>
<feature type="binding site" evidence="1">
    <location>
        <position position="779"/>
    </location>
    <ligand>
        <name>Zn(2+)</name>
        <dbReference type="ChEBI" id="CHEBI:29105"/>
    </ligand>
</feature>
<dbReference type="InterPro" id="IPR017146">
    <property type="entry name" value="Lanti_2_LanM"/>
</dbReference>
<reference evidence="3 4" key="1">
    <citation type="submission" date="2018-06" db="EMBL/GenBank/DDBJ databases">
        <authorList>
            <consortium name="Pathogen Informatics"/>
            <person name="Doyle S."/>
        </authorList>
    </citation>
    <scope>NUCLEOTIDE SEQUENCE [LARGE SCALE GENOMIC DNA]</scope>
    <source>
        <strain evidence="3 4">NCTC9836</strain>
    </source>
</reference>
<dbReference type="InterPro" id="IPR025410">
    <property type="entry name" value="Lant_dehyd"/>
</dbReference>
<sequence>MNLIVQKLVDAVENVFSEEISNAHDKAKKRLSRQNIVSYDEEIITDVLRKLLEYHVWRLCQKTFVYEFHKYGRSLPLPADLSSSEAFDLYVNLIDKNLIKKWFSQYDCLSKMVTQSVKNTCAYIEEACGNFSQDIILLCDHHLVDRGSKLQTISPLDSDPHNGSKVVLCFEFEPSKKVIYKPRSLELDIIINSIFTDILKFDALPLMSPVAPTVNKGEYGWQGFVQQSPIEQTEACEAYYNLGLCAAVFSCLGATDLHDENVIFKGTSPYFVDLETSLRPAFYRPSNSLHELMEDALFSSVVATSILPAKLPTIPHQILIGAINTPYPQETNEKIFTIKNLGTDAIDIAKEKINITRPSLPIKLVGDQLIDPLPFQPHFLDGYTEGYKKIVSKRKEVCSMLSDIQCLVRVIVRPTVQYAFILDACLFPENLIDDTAINQILNYLKPSKLVRNAEIANNILMEELSSIKNGDIPYFYIKANDTCMCSGKFVSNSVFDISPANNAINSLEKLSEERLTLDKRLIAESYSEIRIHEAKYTKVNDLGYQSPFFSRMLRQVTKDNPYPLIDLIQALAITTETEKAETGWLGGVYGDCAISYDSTNFISLHDTGGTLFLFERLAEYGKAQNRDIYFKLFEQSKRGLTSLSDELSTQFSQSISVISGASSFDYIFNHKKGRLEKTEQVIASIQSENIPLGDVYMGPMGIGLLLATFPDTSSNILEIIDSMFSKATAFEFSKYGIAHGNLGAIWAQFRLSYALKNVEKSTGLFKETMQYSSNPTGWCNGNAGLLMVLSEMASILNEKPNLYEVANKATLLPKTGPIDLSICHGAAGVLQSLLFTYATSGEQWYLSLANQYWENVLELANKNGFYTGEKNRDYLLGYFLGWSGVAEAALLLQIFNSGNLSWFPLNLSSNAYQQMLFRRDNTCSV</sequence>
<feature type="domain" description="Lantibiotic biosynthesis protein dehydration" evidence="2">
    <location>
        <begin position="106"/>
        <end position="477"/>
    </location>
</feature>
<dbReference type="EMBL" id="UFWZ01000001">
    <property type="protein sequence ID" value="SUY48503.1"/>
    <property type="molecule type" value="Genomic_DNA"/>
</dbReference>
<organism evidence="3 4">
    <name type="scientific">Clostridium putrefaciens</name>
    <dbReference type="NCBI Taxonomy" id="99675"/>
    <lineage>
        <taxon>Bacteria</taxon>
        <taxon>Bacillati</taxon>
        <taxon>Bacillota</taxon>
        <taxon>Clostridia</taxon>
        <taxon>Eubacteriales</taxon>
        <taxon>Clostridiaceae</taxon>
        <taxon>Clostridium</taxon>
    </lineage>
</organism>
<dbReference type="Gene3D" id="1.50.10.20">
    <property type="match status" value="1"/>
</dbReference>
<dbReference type="SMART" id="SM01260">
    <property type="entry name" value="LANC_like"/>
    <property type="match status" value="1"/>
</dbReference>
<dbReference type="Pfam" id="PF05147">
    <property type="entry name" value="LANC_like"/>
    <property type="match status" value="1"/>
</dbReference>
<feature type="binding site" evidence="1">
    <location>
        <position position="823"/>
    </location>
    <ligand>
        <name>Zn(2+)</name>
        <dbReference type="ChEBI" id="CHEBI:29105"/>
    </ligand>
</feature>
<keyword evidence="4" id="KW-1185">Reference proteome</keyword>
<dbReference type="RefSeq" id="WP_115642313.1">
    <property type="nucleotide sequence ID" value="NZ_UFWZ01000001.1"/>
</dbReference>
<dbReference type="Proteomes" id="UP000254664">
    <property type="component" value="Unassembled WGS sequence"/>
</dbReference>
<dbReference type="GO" id="GO:0031179">
    <property type="term" value="P:peptide modification"/>
    <property type="evidence" value="ECO:0007669"/>
    <property type="project" value="InterPro"/>
</dbReference>
<dbReference type="GO" id="GO:0046872">
    <property type="term" value="F:metal ion binding"/>
    <property type="evidence" value="ECO:0007669"/>
    <property type="project" value="UniProtKB-KW"/>
</dbReference>